<keyword evidence="9" id="KW-0472">Membrane</keyword>
<dbReference type="Gene3D" id="2.60.40.10">
    <property type="entry name" value="Immunoglobulins"/>
    <property type="match status" value="1"/>
</dbReference>
<keyword evidence="7" id="KW-0624">Polysaccharide degradation</keyword>
<evidence type="ECO:0000256" key="5">
    <source>
        <dbReference type="ARBA" id="ARBA00023001"/>
    </source>
</evidence>
<feature type="transmembrane region" description="Helical" evidence="9">
    <location>
        <begin position="362"/>
        <end position="382"/>
    </location>
</feature>
<keyword evidence="13" id="KW-1185">Reference proteome</keyword>
<keyword evidence="3" id="KW-0732">Signal</keyword>
<dbReference type="InterPro" id="IPR002102">
    <property type="entry name" value="Cohesin_dom"/>
</dbReference>
<keyword evidence="9" id="KW-1133">Transmembrane helix</keyword>
<gene>
    <name evidence="12" type="ORF">MM35RIKEN_01240</name>
</gene>
<dbReference type="InterPro" id="IPR013783">
    <property type="entry name" value="Ig-like_fold"/>
</dbReference>
<feature type="domain" description="Carbohydrate binding X2" evidence="11">
    <location>
        <begin position="272"/>
        <end position="338"/>
    </location>
</feature>
<dbReference type="AlphaFoldDB" id="A0A810PUY9"/>
<dbReference type="GO" id="GO:0005576">
    <property type="term" value="C:extracellular region"/>
    <property type="evidence" value="ECO:0007669"/>
    <property type="project" value="UniProtKB-SubCell"/>
</dbReference>
<dbReference type="GO" id="GO:0030245">
    <property type="term" value="P:cellulose catabolic process"/>
    <property type="evidence" value="ECO:0007669"/>
    <property type="project" value="UniProtKB-KW"/>
</dbReference>
<evidence type="ECO:0000256" key="6">
    <source>
        <dbReference type="ARBA" id="ARBA00023277"/>
    </source>
</evidence>
<feature type="compositionally biased region" description="Gly residues" evidence="8">
    <location>
        <begin position="149"/>
        <end position="252"/>
    </location>
</feature>
<reference evidence="12" key="1">
    <citation type="submission" date="2020-09" db="EMBL/GenBank/DDBJ databases">
        <title>New species isolated from human feces.</title>
        <authorList>
            <person name="Kitahara M."/>
            <person name="Shigeno Y."/>
            <person name="Shime M."/>
            <person name="Matsumoto Y."/>
            <person name="Nakamura S."/>
            <person name="Motooka D."/>
            <person name="Fukuoka S."/>
            <person name="Nishikawa H."/>
            <person name="Benno Y."/>
        </authorList>
    </citation>
    <scope>NUCLEOTIDE SEQUENCE</scope>
    <source>
        <strain evidence="12">MM35</strain>
    </source>
</reference>
<evidence type="ECO:0000259" key="11">
    <source>
        <dbReference type="Pfam" id="PF03442"/>
    </source>
</evidence>
<dbReference type="CDD" id="cd08548">
    <property type="entry name" value="Type_I_cohesin_like"/>
    <property type="match status" value="1"/>
</dbReference>
<evidence type="ECO:0008006" key="14">
    <source>
        <dbReference type="Google" id="ProtNLM"/>
    </source>
</evidence>
<evidence type="ECO:0000256" key="1">
    <source>
        <dbReference type="ARBA" id="ARBA00004613"/>
    </source>
</evidence>
<sequence length="389" mass="37827">MCITAAVAVDTGSGSAAKVTVETVNKAVKVGDTVTLNVSIAGNPGFAAFDFTVKYDEGKLELAKAEKGNNIEGSFTGNKETGKVNLYVAADKKEYTEDGVLFTLTFDVKADCTDGAQVTLETTTFKNAQNVKLDPTIVAGGINVTTGGSTTGGSTTGGSTTGGSTTGGSTTGGSTTGGSTTGGSTTGGSTTGGSTTGGSTTGGSTTGGSTTGGSTTGGSTTGGSTTGGSTTGGSTTGGSTTGGSTTGGGTTGGGSTVVYNIIEGANGSWTQNSDGTLTVRVDGVFSKFTDVKVDGKRLIAGKDYTAKSGSTIVTLSKDYLATLSVGQHTLTVVFNDGYGEATFAVTPDNTTNNPQTGDHSGIVLAVVVLLVSGGALTVLGIAKKKSGKC</sequence>
<feature type="domain" description="Cohesin" evidence="10">
    <location>
        <begin position="18"/>
        <end position="144"/>
    </location>
</feature>
<accession>A0A810PUY9</accession>
<keyword evidence="9" id="KW-0812">Transmembrane</keyword>
<dbReference type="Gene3D" id="2.60.40.680">
    <property type="match status" value="1"/>
</dbReference>
<comment type="subcellular location">
    <subcellularLocation>
        <location evidence="1">Secreted</location>
    </subcellularLocation>
</comment>
<evidence type="ECO:0000256" key="9">
    <source>
        <dbReference type="SAM" id="Phobius"/>
    </source>
</evidence>
<organism evidence="12 13">
    <name type="scientific">Vescimonas fastidiosa</name>
    <dbReference type="NCBI Taxonomy" id="2714353"/>
    <lineage>
        <taxon>Bacteria</taxon>
        <taxon>Bacillati</taxon>
        <taxon>Bacillota</taxon>
        <taxon>Clostridia</taxon>
        <taxon>Eubacteriales</taxon>
        <taxon>Oscillospiraceae</taxon>
        <taxon>Vescimonas</taxon>
    </lineage>
</organism>
<evidence type="ECO:0000256" key="8">
    <source>
        <dbReference type="SAM" id="MobiDB-lite"/>
    </source>
</evidence>
<dbReference type="EMBL" id="AP023415">
    <property type="protein sequence ID" value="BCK77932.1"/>
    <property type="molecule type" value="Genomic_DNA"/>
</dbReference>
<dbReference type="InterPro" id="IPR005102">
    <property type="entry name" value="Carbo-bd_X2"/>
</dbReference>
<keyword evidence="4" id="KW-0677">Repeat</keyword>
<dbReference type="SUPFAM" id="SSF49384">
    <property type="entry name" value="Carbohydrate-binding domain"/>
    <property type="match status" value="1"/>
</dbReference>
<dbReference type="InterPro" id="IPR008965">
    <property type="entry name" value="CBM2/CBM3_carb-bd_dom_sf"/>
</dbReference>
<evidence type="ECO:0000313" key="12">
    <source>
        <dbReference type="EMBL" id="BCK77932.1"/>
    </source>
</evidence>
<dbReference type="KEGG" id="vfa:MM35RIKEN_01240"/>
<dbReference type="InterPro" id="IPR014756">
    <property type="entry name" value="Ig_E-set"/>
</dbReference>
<proteinExistence type="predicted"/>
<keyword evidence="6" id="KW-0119">Carbohydrate metabolism</keyword>
<name>A0A810PUY9_9FIRM</name>
<evidence type="ECO:0000256" key="2">
    <source>
        <dbReference type="ARBA" id="ARBA00022525"/>
    </source>
</evidence>
<dbReference type="Pfam" id="PF03442">
    <property type="entry name" value="CBM_X2"/>
    <property type="match status" value="1"/>
</dbReference>
<evidence type="ECO:0000313" key="13">
    <source>
        <dbReference type="Proteomes" id="UP000681343"/>
    </source>
</evidence>
<keyword evidence="2" id="KW-0964">Secreted</keyword>
<evidence type="ECO:0000259" key="10">
    <source>
        <dbReference type="Pfam" id="PF00963"/>
    </source>
</evidence>
<dbReference type="Proteomes" id="UP000681343">
    <property type="component" value="Chromosome"/>
</dbReference>
<protein>
    <recommendedName>
        <fullName evidence="14">Cohesin domain-containing protein</fullName>
    </recommendedName>
</protein>
<keyword evidence="5" id="KW-0136">Cellulose degradation</keyword>
<evidence type="ECO:0000256" key="3">
    <source>
        <dbReference type="ARBA" id="ARBA00022729"/>
    </source>
</evidence>
<dbReference type="GO" id="GO:0030246">
    <property type="term" value="F:carbohydrate binding"/>
    <property type="evidence" value="ECO:0007669"/>
    <property type="project" value="InterPro"/>
</dbReference>
<evidence type="ECO:0000256" key="7">
    <source>
        <dbReference type="ARBA" id="ARBA00023326"/>
    </source>
</evidence>
<evidence type="ECO:0000256" key="4">
    <source>
        <dbReference type="ARBA" id="ARBA00022737"/>
    </source>
</evidence>
<feature type="region of interest" description="Disordered" evidence="8">
    <location>
        <begin position="145"/>
        <end position="252"/>
    </location>
</feature>
<dbReference type="Pfam" id="PF00963">
    <property type="entry name" value="Cohesin"/>
    <property type="match status" value="1"/>
</dbReference>
<dbReference type="SUPFAM" id="SSF81296">
    <property type="entry name" value="E set domains"/>
    <property type="match status" value="1"/>
</dbReference>